<keyword evidence="3" id="KW-1185">Reference proteome</keyword>
<dbReference type="Proteomes" id="UP001187315">
    <property type="component" value="Unassembled WGS sequence"/>
</dbReference>
<name>A0AA88ML62_TACVA</name>
<evidence type="ECO:0000313" key="2">
    <source>
        <dbReference type="EMBL" id="KAK2840709.1"/>
    </source>
</evidence>
<feature type="signal peptide" evidence="1">
    <location>
        <begin position="1"/>
        <end position="21"/>
    </location>
</feature>
<dbReference type="EMBL" id="JAVHJS010000012">
    <property type="protein sequence ID" value="KAK2840709.1"/>
    <property type="molecule type" value="Genomic_DNA"/>
</dbReference>
<dbReference type="AlphaFoldDB" id="A0AA88ML62"/>
<evidence type="ECO:0000256" key="1">
    <source>
        <dbReference type="SAM" id="SignalP"/>
    </source>
</evidence>
<keyword evidence="1" id="KW-0732">Signal</keyword>
<reference evidence="2" key="1">
    <citation type="submission" date="2023-08" db="EMBL/GenBank/DDBJ databases">
        <title>Pelteobagrus vachellii genome.</title>
        <authorList>
            <person name="Liu H."/>
        </authorList>
    </citation>
    <scope>NUCLEOTIDE SEQUENCE</scope>
    <source>
        <strain evidence="2">PRFRI_2022a</strain>
        <tissue evidence="2">Muscle</tissue>
    </source>
</reference>
<comment type="caution">
    <text evidence="2">The sequence shown here is derived from an EMBL/GenBank/DDBJ whole genome shotgun (WGS) entry which is preliminary data.</text>
</comment>
<dbReference type="Gene3D" id="2.10.70.10">
    <property type="entry name" value="Complement Module, domain 1"/>
    <property type="match status" value="1"/>
</dbReference>
<sequence length="77" mass="8684">MMKKAMLLCFVLFAVISVTTAAQCTKKFQDSLTCRDKIDDKSYFSGQTWVNSNCQFCKCEPGALTCCMGWNGKCKFE</sequence>
<gene>
    <name evidence="2" type="ORF">Q7C36_012288</name>
</gene>
<organism evidence="2 3">
    <name type="scientific">Tachysurus vachellii</name>
    <name type="common">Darkbarbel catfish</name>
    <name type="synonym">Pelteobagrus vachellii</name>
    <dbReference type="NCBI Taxonomy" id="175792"/>
    <lineage>
        <taxon>Eukaryota</taxon>
        <taxon>Metazoa</taxon>
        <taxon>Chordata</taxon>
        <taxon>Craniata</taxon>
        <taxon>Vertebrata</taxon>
        <taxon>Euteleostomi</taxon>
        <taxon>Actinopterygii</taxon>
        <taxon>Neopterygii</taxon>
        <taxon>Teleostei</taxon>
        <taxon>Ostariophysi</taxon>
        <taxon>Siluriformes</taxon>
        <taxon>Bagridae</taxon>
        <taxon>Tachysurus</taxon>
    </lineage>
</organism>
<proteinExistence type="predicted"/>
<accession>A0AA88ML62</accession>
<feature type="chain" id="PRO_5041737489" evidence="1">
    <location>
        <begin position="22"/>
        <end position="77"/>
    </location>
</feature>
<evidence type="ECO:0000313" key="3">
    <source>
        <dbReference type="Proteomes" id="UP001187315"/>
    </source>
</evidence>
<protein>
    <submittedName>
        <fullName evidence="2">Uncharacterized protein</fullName>
    </submittedName>
</protein>